<dbReference type="InterPro" id="IPR045584">
    <property type="entry name" value="Pilin-like"/>
</dbReference>
<proteinExistence type="inferred from homology"/>
<protein>
    <recommendedName>
        <fullName evidence="2">Type II secretion system protein J</fullName>
    </recommendedName>
</protein>
<keyword evidence="3" id="KW-0472">Membrane</keyword>
<evidence type="ECO:0000313" key="5">
    <source>
        <dbReference type="Proteomes" id="UP001056381"/>
    </source>
</evidence>
<accession>A0A9Q8X1D9</accession>
<organism evidence="4 5">
    <name type="scientific">SAR86 cluster bacterium</name>
    <dbReference type="NCBI Taxonomy" id="2030880"/>
    <lineage>
        <taxon>Bacteria</taxon>
        <taxon>Pseudomonadati</taxon>
        <taxon>Pseudomonadota</taxon>
        <taxon>Gammaproteobacteria</taxon>
        <taxon>SAR86 cluster</taxon>
    </lineage>
</organism>
<dbReference type="Pfam" id="PF11612">
    <property type="entry name" value="T2SSJ"/>
    <property type="match status" value="1"/>
</dbReference>
<dbReference type="InterPro" id="IPR012902">
    <property type="entry name" value="N_methyl_site"/>
</dbReference>
<keyword evidence="3" id="KW-0812">Transmembrane</keyword>
<keyword evidence="3" id="KW-1133">Transmembrane helix</keyword>
<dbReference type="Gene3D" id="3.10.610.10">
    <property type="entry name" value="GSPII I/J protein-like"/>
    <property type="match status" value="1"/>
</dbReference>
<dbReference type="InterPro" id="IPR010055">
    <property type="entry name" value="T2SS_protein-GspJ"/>
</dbReference>
<keyword evidence="5" id="KW-1185">Reference proteome</keyword>
<dbReference type="GO" id="GO:0015627">
    <property type="term" value="C:type II protein secretion system complex"/>
    <property type="evidence" value="ECO:0007669"/>
    <property type="project" value="InterPro"/>
</dbReference>
<dbReference type="SUPFAM" id="SSF54523">
    <property type="entry name" value="Pili subunits"/>
    <property type="match status" value="1"/>
</dbReference>
<dbReference type="GO" id="GO:0015628">
    <property type="term" value="P:protein secretion by the type II secretion system"/>
    <property type="evidence" value="ECO:0007669"/>
    <property type="project" value="InterPro"/>
</dbReference>
<sequence>MRSGFTIIEVLVALLAASIIALMSFEYLSNVVNLEKKVKIKISKDRDELNAGNIIRLDLLQSIPFLFKDEVGRKVSTPFFGNQNNTLMSFVSLSTSDNTRDKSKLRRVNYYIKNDNLVRQTTLPNNQAVVLSERILLKDIDNYQILFGEDLNLLDEKWPNNQRSDSSIKQNKKYPKLIIFSYSIEQEERVLILSTYK</sequence>
<feature type="transmembrane region" description="Helical" evidence="3">
    <location>
        <begin position="6"/>
        <end position="28"/>
    </location>
</feature>
<gene>
    <name evidence="4" type="ORF">M9B40_02640</name>
</gene>
<evidence type="ECO:0000313" key="4">
    <source>
        <dbReference type="EMBL" id="URQ63679.1"/>
    </source>
</evidence>
<evidence type="ECO:0000256" key="1">
    <source>
        <dbReference type="ARBA" id="ARBA00011084"/>
    </source>
</evidence>
<evidence type="ECO:0000256" key="3">
    <source>
        <dbReference type="SAM" id="Phobius"/>
    </source>
</evidence>
<comment type="similarity">
    <text evidence="1">Belongs to the GSP J family.</text>
</comment>
<evidence type="ECO:0000256" key="2">
    <source>
        <dbReference type="ARBA" id="ARBA00021539"/>
    </source>
</evidence>
<reference evidence="4" key="1">
    <citation type="submission" date="2022-05" db="EMBL/GenBank/DDBJ databases">
        <title>Single-amplified genomics reveal most streamlined microbe among free-living bacteria.</title>
        <authorList>
            <person name="Roda-Garcia J."/>
            <person name="Haro-Moreno J.M."/>
            <person name="Rodriguez-Valera F."/>
            <person name="Almagro-Moreno S."/>
            <person name="Lopez-Perez M."/>
        </authorList>
    </citation>
    <scope>NUCLEOTIDE SEQUENCE</scope>
    <source>
        <strain evidence="4">TMED112-D2-2</strain>
    </source>
</reference>
<dbReference type="AlphaFoldDB" id="A0A9Q8X1D9"/>
<dbReference type="EMBL" id="CP097966">
    <property type="protein sequence ID" value="URQ63679.1"/>
    <property type="molecule type" value="Genomic_DNA"/>
</dbReference>
<dbReference type="Proteomes" id="UP001056381">
    <property type="component" value="Chromosome"/>
</dbReference>
<dbReference type="NCBIfam" id="TIGR02532">
    <property type="entry name" value="IV_pilin_GFxxxE"/>
    <property type="match status" value="1"/>
</dbReference>
<name>A0A9Q8X1D9_9GAMM</name>